<feature type="domain" description="Methyl-accepting transducer" evidence="3">
    <location>
        <begin position="1"/>
        <end position="168"/>
    </location>
</feature>
<dbReference type="AlphaFoldDB" id="A0A3B0X7E0"/>
<dbReference type="PROSITE" id="PS50111">
    <property type="entry name" value="CHEMOTAXIS_TRANSDUC_2"/>
    <property type="match status" value="1"/>
</dbReference>
<keyword evidence="1" id="KW-0807">Transducer</keyword>
<dbReference type="InterPro" id="IPR025991">
    <property type="entry name" value="Chemoreceptor_zinc-bind_dom"/>
</dbReference>
<dbReference type="PANTHER" id="PTHR32089:SF112">
    <property type="entry name" value="LYSOZYME-LIKE PROTEIN-RELATED"/>
    <property type="match status" value="1"/>
</dbReference>
<dbReference type="Gene3D" id="1.10.287.950">
    <property type="entry name" value="Methyl-accepting chemotaxis protein"/>
    <property type="match status" value="1"/>
</dbReference>
<dbReference type="GO" id="GO:0006935">
    <property type="term" value="P:chemotaxis"/>
    <property type="evidence" value="ECO:0007669"/>
    <property type="project" value="InterPro"/>
</dbReference>
<dbReference type="InterPro" id="IPR004090">
    <property type="entry name" value="Chemotax_Me-accpt_rcpt"/>
</dbReference>
<name>A0A3B0X7E0_9ZZZZ</name>
<dbReference type="PANTHER" id="PTHR32089">
    <property type="entry name" value="METHYL-ACCEPTING CHEMOTAXIS PROTEIN MCPB"/>
    <property type="match status" value="1"/>
</dbReference>
<dbReference type="GO" id="GO:0007165">
    <property type="term" value="P:signal transduction"/>
    <property type="evidence" value="ECO:0007669"/>
    <property type="project" value="UniProtKB-KW"/>
</dbReference>
<dbReference type="Pfam" id="PF13682">
    <property type="entry name" value="CZB"/>
    <property type="match status" value="1"/>
</dbReference>
<dbReference type="PRINTS" id="PR00260">
    <property type="entry name" value="CHEMTRNSDUCR"/>
</dbReference>
<dbReference type="Gene3D" id="1.20.120.30">
    <property type="entry name" value="Aspartate receptor, ligand-binding domain"/>
    <property type="match status" value="1"/>
</dbReference>
<evidence type="ECO:0000313" key="4">
    <source>
        <dbReference type="EMBL" id="VAW63661.1"/>
    </source>
</evidence>
<evidence type="ECO:0000256" key="1">
    <source>
        <dbReference type="ARBA" id="ARBA00023224"/>
    </source>
</evidence>
<accession>A0A3B0X7E0</accession>
<gene>
    <name evidence="4" type="ORF">MNBD_GAMMA08-737</name>
</gene>
<proteinExistence type="inferred from homology"/>
<dbReference type="SUPFAM" id="SSF58104">
    <property type="entry name" value="Methyl-accepting chemotaxis protein (MCP) signaling domain"/>
    <property type="match status" value="1"/>
</dbReference>
<sequence length="321" mass="34859">MAISSMMGDMDLLESAMSSMFGEVQKFAGFTEEINNLTATVRDIANQTNLLALNAAIEAARAGEAGRGFAVVADEVKQLASKTESATVEIESVTNTMNSLMGEVGNSMTSSQDRLNTSLDSLETVAIALGDVTAVVNDVTEQVQTISSSATEQQAVSAEMASKLHEITIAVQHENEQVNDISHHAKQLNAAILAQFNHLAGLNQDQILLQTAKADHVTWKIRLAAMAMGGDIIPDEELKDHTQCRLGQWYYNKGVANFKNNEAFKKMEHPHAKVHEIGKEIALLALQGQTDAASQKIVEMEGFSKQLFEHIHDLLDEVNSP</sequence>
<dbReference type="GO" id="GO:0016020">
    <property type="term" value="C:membrane"/>
    <property type="evidence" value="ECO:0007669"/>
    <property type="project" value="InterPro"/>
</dbReference>
<dbReference type="EMBL" id="UOFH01000254">
    <property type="protein sequence ID" value="VAW63661.1"/>
    <property type="molecule type" value="Genomic_DNA"/>
</dbReference>
<evidence type="ECO:0000256" key="2">
    <source>
        <dbReference type="ARBA" id="ARBA00029447"/>
    </source>
</evidence>
<protein>
    <recommendedName>
        <fullName evidence="3">Methyl-accepting transducer domain-containing protein</fullName>
    </recommendedName>
</protein>
<dbReference type="GO" id="GO:0004888">
    <property type="term" value="F:transmembrane signaling receptor activity"/>
    <property type="evidence" value="ECO:0007669"/>
    <property type="project" value="InterPro"/>
</dbReference>
<dbReference type="SMART" id="SM00283">
    <property type="entry name" value="MA"/>
    <property type="match status" value="1"/>
</dbReference>
<comment type="similarity">
    <text evidence="2">Belongs to the methyl-accepting chemotaxis (MCP) protein family.</text>
</comment>
<evidence type="ECO:0000259" key="3">
    <source>
        <dbReference type="PROSITE" id="PS50111"/>
    </source>
</evidence>
<reference evidence="4" key="1">
    <citation type="submission" date="2018-06" db="EMBL/GenBank/DDBJ databases">
        <authorList>
            <person name="Zhirakovskaya E."/>
        </authorList>
    </citation>
    <scope>NUCLEOTIDE SEQUENCE</scope>
</reference>
<organism evidence="4">
    <name type="scientific">hydrothermal vent metagenome</name>
    <dbReference type="NCBI Taxonomy" id="652676"/>
    <lineage>
        <taxon>unclassified sequences</taxon>
        <taxon>metagenomes</taxon>
        <taxon>ecological metagenomes</taxon>
    </lineage>
</organism>
<dbReference type="Pfam" id="PF00015">
    <property type="entry name" value="MCPsignal"/>
    <property type="match status" value="1"/>
</dbReference>
<dbReference type="InterPro" id="IPR004089">
    <property type="entry name" value="MCPsignal_dom"/>
</dbReference>